<dbReference type="RefSeq" id="WP_219533921.1">
    <property type="nucleotide sequence ID" value="NZ_JAHKRM010000020.1"/>
</dbReference>
<keyword evidence="2" id="KW-1185">Reference proteome</keyword>
<evidence type="ECO:0000313" key="2">
    <source>
        <dbReference type="Proteomes" id="UP001597097"/>
    </source>
</evidence>
<evidence type="ECO:0000313" key="1">
    <source>
        <dbReference type="EMBL" id="MFD1545658.1"/>
    </source>
</evidence>
<protein>
    <submittedName>
        <fullName evidence="1">Uncharacterized protein</fullName>
    </submittedName>
</protein>
<organism evidence="1 2">
    <name type="scientific">Nonomuraea guangzhouensis</name>
    <dbReference type="NCBI Taxonomy" id="1291555"/>
    <lineage>
        <taxon>Bacteria</taxon>
        <taxon>Bacillati</taxon>
        <taxon>Actinomycetota</taxon>
        <taxon>Actinomycetes</taxon>
        <taxon>Streptosporangiales</taxon>
        <taxon>Streptosporangiaceae</taxon>
        <taxon>Nonomuraea</taxon>
    </lineage>
</organism>
<reference evidence="2" key="1">
    <citation type="journal article" date="2019" name="Int. J. Syst. Evol. Microbiol.">
        <title>The Global Catalogue of Microorganisms (GCM) 10K type strain sequencing project: providing services to taxonomists for standard genome sequencing and annotation.</title>
        <authorList>
            <consortium name="The Broad Institute Genomics Platform"/>
            <consortium name="The Broad Institute Genome Sequencing Center for Infectious Disease"/>
            <person name="Wu L."/>
            <person name="Ma J."/>
        </authorList>
    </citation>
    <scope>NUCLEOTIDE SEQUENCE [LARGE SCALE GENOMIC DNA]</scope>
    <source>
        <strain evidence="2">CGMCC 1.15399</strain>
    </source>
</reference>
<sequence>MVVGDGDHQGGQDCLGDTAVGEPVLAEAAEIAGVMECWRQIFGSSLVLVSGAGGRVRGFAAE</sequence>
<accession>A0ABW4GT93</accession>
<name>A0ABW4GT93_9ACTN</name>
<dbReference type="Proteomes" id="UP001597097">
    <property type="component" value="Unassembled WGS sequence"/>
</dbReference>
<comment type="caution">
    <text evidence="1">The sequence shown here is derived from an EMBL/GenBank/DDBJ whole genome shotgun (WGS) entry which is preliminary data.</text>
</comment>
<proteinExistence type="predicted"/>
<gene>
    <name evidence="1" type="ORF">ACFSJ0_52060</name>
</gene>
<dbReference type="EMBL" id="JBHUCM010000048">
    <property type="protein sequence ID" value="MFD1545658.1"/>
    <property type="molecule type" value="Genomic_DNA"/>
</dbReference>